<protein>
    <submittedName>
        <fullName evidence="1">Uncharacterized protein</fullName>
    </submittedName>
</protein>
<dbReference type="SUPFAM" id="SSF56672">
    <property type="entry name" value="DNA/RNA polymerases"/>
    <property type="match status" value="1"/>
</dbReference>
<feature type="non-terminal residue" evidence="1">
    <location>
        <position position="55"/>
    </location>
</feature>
<evidence type="ECO:0000313" key="1">
    <source>
        <dbReference type="EMBL" id="KAA6361721.1"/>
    </source>
</evidence>
<gene>
    <name evidence="1" type="ORF">EZS28_042752</name>
</gene>
<dbReference type="OrthoDB" id="5988713at2759"/>
<dbReference type="EMBL" id="SNRW01025154">
    <property type="protein sequence ID" value="KAA6361721.1"/>
    <property type="molecule type" value="Genomic_DNA"/>
</dbReference>
<dbReference type="Proteomes" id="UP000324800">
    <property type="component" value="Unassembled WGS sequence"/>
</dbReference>
<organism evidence="1 2">
    <name type="scientific">Streblomastix strix</name>
    <dbReference type="NCBI Taxonomy" id="222440"/>
    <lineage>
        <taxon>Eukaryota</taxon>
        <taxon>Metamonada</taxon>
        <taxon>Preaxostyla</taxon>
        <taxon>Oxymonadida</taxon>
        <taxon>Streblomastigidae</taxon>
        <taxon>Streblomastix</taxon>
    </lineage>
</organism>
<dbReference type="AlphaFoldDB" id="A0A5J4TVX5"/>
<dbReference type="InterPro" id="IPR043502">
    <property type="entry name" value="DNA/RNA_pol_sf"/>
</dbReference>
<evidence type="ECO:0000313" key="2">
    <source>
        <dbReference type="Proteomes" id="UP000324800"/>
    </source>
</evidence>
<dbReference type="Gene3D" id="1.10.287.690">
    <property type="entry name" value="Helix hairpin bin"/>
    <property type="match status" value="1"/>
</dbReference>
<comment type="caution">
    <text evidence="1">The sequence shown here is derived from an EMBL/GenBank/DDBJ whole genome shotgun (WGS) entry which is preliminary data.</text>
</comment>
<sequence>MKDNGIKVDKEERKLTQFSGFVNTFMNRRVQAIDQDNKGLQQFSKIVMNASYGSD</sequence>
<reference evidence="1 2" key="1">
    <citation type="submission" date="2019-03" db="EMBL/GenBank/DDBJ databases">
        <title>Single cell metagenomics reveals metabolic interactions within the superorganism composed of flagellate Streblomastix strix and complex community of Bacteroidetes bacteria on its surface.</title>
        <authorList>
            <person name="Treitli S.C."/>
            <person name="Kolisko M."/>
            <person name="Husnik F."/>
            <person name="Keeling P."/>
            <person name="Hampl V."/>
        </authorList>
    </citation>
    <scope>NUCLEOTIDE SEQUENCE [LARGE SCALE GENOMIC DNA]</scope>
    <source>
        <strain evidence="1">ST1C</strain>
    </source>
</reference>
<accession>A0A5J4TVX5</accession>
<proteinExistence type="predicted"/>
<name>A0A5J4TVX5_9EUKA</name>